<evidence type="ECO:0000256" key="2">
    <source>
        <dbReference type="ARBA" id="ARBA00022884"/>
    </source>
</evidence>
<dbReference type="Pfam" id="PF00076">
    <property type="entry name" value="RRM_1"/>
    <property type="match status" value="1"/>
</dbReference>
<dbReference type="InterPro" id="IPR000504">
    <property type="entry name" value="RRM_dom"/>
</dbReference>
<evidence type="ECO:0000256" key="4">
    <source>
        <dbReference type="PROSITE-ProRule" id="PRU00176"/>
    </source>
</evidence>
<feature type="compositionally biased region" description="Basic and acidic residues" evidence="5">
    <location>
        <begin position="484"/>
        <end position="498"/>
    </location>
</feature>
<keyword evidence="3" id="KW-0539">Nucleus</keyword>
<dbReference type="PANTHER" id="PTHR15683">
    <property type="entry name" value="SCAFFOLD ATTACHMENT FACTOR B-RELATED"/>
    <property type="match status" value="1"/>
</dbReference>
<feature type="domain" description="RRM" evidence="6">
    <location>
        <begin position="188"/>
        <end position="276"/>
    </location>
</feature>
<keyword evidence="2 4" id="KW-0694">RNA-binding</keyword>
<feature type="compositionally biased region" description="Basic and acidic residues" evidence="5">
    <location>
        <begin position="75"/>
        <end position="90"/>
    </location>
</feature>
<evidence type="ECO:0000256" key="3">
    <source>
        <dbReference type="ARBA" id="ARBA00023242"/>
    </source>
</evidence>
<reference evidence="8" key="1">
    <citation type="submission" date="2022-06" db="EMBL/GenBank/DDBJ databases">
        <authorList>
            <person name="Berger JAMES D."/>
            <person name="Berger JAMES D."/>
        </authorList>
    </citation>
    <scope>NUCLEOTIDE SEQUENCE [LARGE SCALE GENOMIC DNA]</scope>
</reference>
<feature type="compositionally biased region" description="Basic and acidic residues" evidence="5">
    <location>
        <begin position="539"/>
        <end position="568"/>
    </location>
</feature>
<dbReference type="InterPro" id="IPR051738">
    <property type="entry name" value="SAF_Modulators"/>
</dbReference>
<dbReference type="Proteomes" id="UP000050795">
    <property type="component" value="Unassembled WGS sequence"/>
</dbReference>
<dbReference type="PANTHER" id="PTHR15683:SF8">
    <property type="entry name" value="SCAFFOLD ATTACHMENT FACTOR B, ISOFORM B"/>
    <property type="match status" value="1"/>
</dbReference>
<accession>A0AA85IT59</accession>
<protein>
    <recommendedName>
        <fullName evidence="10">Scaffold attachment factor B2</fullName>
    </recommendedName>
</protein>
<evidence type="ECO:0000313" key="8">
    <source>
        <dbReference type="Proteomes" id="UP000050795"/>
    </source>
</evidence>
<dbReference type="GO" id="GO:0003723">
    <property type="term" value="F:RNA binding"/>
    <property type="evidence" value="ECO:0007669"/>
    <property type="project" value="UniProtKB-UniRule"/>
</dbReference>
<dbReference type="AlphaFoldDB" id="A0AA85IT59"/>
<dbReference type="Gene3D" id="3.30.70.330">
    <property type="match status" value="1"/>
</dbReference>
<dbReference type="GO" id="GO:0005634">
    <property type="term" value="C:nucleus"/>
    <property type="evidence" value="ECO:0007669"/>
    <property type="project" value="UniProtKB-SubCell"/>
</dbReference>
<dbReference type="PROSITE" id="PS50800">
    <property type="entry name" value="SAP"/>
    <property type="match status" value="1"/>
</dbReference>
<dbReference type="InterPro" id="IPR012677">
    <property type="entry name" value="Nucleotide-bd_a/b_plait_sf"/>
</dbReference>
<feature type="compositionally biased region" description="Polar residues" evidence="5">
    <location>
        <begin position="462"/>
        <end position="473"/>
    </location>
</feature>
<dbReference type="InterPro" id="IPR035979">
    <property type="entry name" value="RBD_domain_sf"/>
</dbReference>
<dbReference type="SMART" id="SM00360">
    <property type="entry name" value="RRM"/>
    <property type="match status" value="1"/>
</dbReference>
<dbReference type="InterPro" id="IPR036361">
    <property type="entry name" value="SAP_dom_sf"/>
</dbReference>
<dbReference type="SUPFAM" id="SSF54928">
    <property type="entry name" value="RNA-binding domain, RBD"/>
    <property type="match status" value="1"/>
</dbReference>
<organism evidence="8 9">
    <name type="scientific">Trichobilharzia regenti</name>
    <name type="common">Nasal bird schistosome</name>
    <dbReference type="NCBI Taxonomy" id="157069"/>
    <lineage>
        <taxon>Eukaryota</taxon>
        <taxon>Metazoa</taxon>
        <taxon>Spiralia</taxon>
        <taxon>Lophotrochozoa</taxon>
        <taxon>Platyhelminthes</taxon>
        <taxon>Trematoda</taxon>
        <taxon>Digenea</taxon>
        <taxon>Strigeidida</taxon>
        <taxon>Schistosomatoidea</taxon>
        <taxon>Schistosomatidae</taxon>
        <taxon>Trichobilharzia</taxon>
    </lineage>
</organism>
<proteinExistence type="predicted"/>
<evidence type="ECO:0000256" key="5">
    <source>
        <dbReference type="SAM" id="MobiDB-lite"/>
    </source>
</evidence>
<evidence type="ECO:0000259" key="7">
    <source>
        <dbReference type="PROSITE" id="PS50800"/>
    </source>
</evidence>
<evidence type="ECO:0000313" key="9">
    <source>
        <dbReference type="WBParaSite" id="TREG1_11850.1"/>
    </source>
</evidence>
<feature type="compositionally biased region" description="Polar residues" evidence="5">
    <location>
        <begin position="678"/>
        <end position="702"/>
    </location>
</feature>
<name>A0AA85IT59_TRIRE</name>
<sequence>MDGRPIFDLKVAELRRELEKRNKDKTGVKQVLLDRLKETLERDGHDPQTYRFKNEDVRMRLVPETSDHWSINGDAQEHEKVPSTKGRDPSNDVLSDAFMISDQCVQKKITEESVPYVVQVGEQEEDLDYDLQSESNGMCENMISCKNVQCTTGEPGKLEEKPESSIVTQQTSGASQLNKSFVVQENRKNLWISNLPTSVKAADLKKHFSKMGKVCYVSVRIVFQVISATVVVSTRTPGSCFGFVQMASAEDAAATALVYNLTEFGGCILRVELTDRKAPTSSRKPNGRASVLNKVKTTNVPSPQQIASSSLISRRLYIANRRTQLRRIAIRNAMLREQRRKSEILSTQLPPYSSKSIPNSMSARQLTRPKYGMSKDNLRPRGRLLQASYYQGTPQRQTSTRARCNHGAQPFSHRRQDYTSRRVTESYQIRRRPTLTRQSSKSPLANARTNSNTYSEYDRGHSSLSSYLSQMGPPTTRKHVAAFRNERPVEKDIRETHRSGFYQRRHHHPQSPARSYESSRLMRETQEPLYAGRNSFKSAYDDRSHRSESTHRPEPYHSHRNDFDDRKLSVVSRPDTYSSQRYRTERNNFSEIRHRSNLFSRTRLEESRREFRAVSRSPPRSRDPTMMRPYPVSASLSRHHIEISRRSRSPSNSHRSEIVEYGHGSEPKIAWQGEQRSKMLSSLSQHQSWRPATQAFFQSSAYANRPTGRRY</sequence>
<feature type="region of interest" description="Disordered" evidence="5">
    <location>
        <begin position="67"/>
        <end position="90"/>
    </location>
</feature>
<keyword evidence="8" id="KW-1185">Reference proteome</keyword>
<feature type="compositionally biased region" description="Basic and acidic residues" evidence="5">
    <location>
        <begin position="603"/>
        <end position="613"/>
    </location>
</feature>
<evidence type="ECO:0008006" key="10">
    <source>
        <dbReference type="Google" id="ProtNLM"/>
    </source>
</evidence>
<feature type="compositionally biased region" description="Basic and acidic residues" evidence="5">
    <location>
        <begin position="414"/>
        <end position="424"/>
    </location>
</feature>
<dbReference type="Gene3D" id="1.10.720.30">
    <property type="entry name" value="SAP domain"/>
    <property type="match status" value="1"/>
</dbReference>
<dbReference type="GO" id="GO:0006357">
    <property type="term" value="P:regulation of transcription by RNA polymerase II"/>
    <property type="evidence" value="ECO:0007669"/>
    <property type="project" value="TreeGrafter"/>
</dbReference>
<dbReference type="SMART" id="SM00513">
    <property type="entry name" value="SAP"/>
    <property type="match status" value="1"/>
</dbReference>
<dbReference type="SUPFAM" id="SSF68906">
    <property type="entry name" value="SAP domain"/>
    <property type="match status" value="1"/>
</dbReference>
<dbReference type="WBParaSite" id="TREG1_11850.1">
    <property type="protein sequence ID" value="TREG1_11850.1"/>
    <property type="gene ID" value="TREG1_11850"/>
</dbReference>
<evidence type="ECO:0000259" key="6">
    <source>
        <dbReference type="PROSITE" id="PS50102"/>
    </source>
</evidence>
<dbReference type="GO" id="GO:0050684">
    <property type="term" value="P:regulation of mRNA processing"/>
    <property type="evidence" value="ECO:0007669"/>
    <property type="project" value="TreeGrafter"/>
</dbReference>
<evidence type="ECO:0000256" key="1">
    <source>
        <dbReference type="ARBA" id="ARBA00004123"/>
    </source>
</evidence>
<dbReference type="PROSITE" id="PS50102">
    <property type="entry name" value="RRM"/>
    <property type="match status" value="1"/>
</dbReference>
<feature type="domain" description="SAP" evidence="7">
    <location>
        <begin position="6"/>
        <end position="40"/>
    </location>
</feature>
<reference evidence="9" key="2">
    <citation type="submission" date="2023-11" db="UniProtKB">
        <authorList>
            <consortium name="WormBaseParasite"/>
        </authorList>
    </citation>
    <scope>IDENTIFICATION</scope>
</reference>
<feature type="region of interest" description="Disordered" evidence="5">
    <location>
        <begin position="660"/>
        <end position="711"/>
    </location>
</feature>
<feature type="region of interest" description="Disordered" evidence="5">
    <location>
        <begin position="392"/>
        <end position="580"/>
    </location>
</feature>
<dbReference type="InterPro" id="IPR003034">
    <property type="entry name" value="SAP_dom"/>
</dbReference>
<feature type="region of interest" description="Disordered" evidence="5">
    <location>
        <begin position="603"/>
        <end position="628"/>
    </location>
</feature>
<dbReference type="GO" id="GO:0043565">
    <property type="term" value="F:sequence-specific DNA binding"/>
    <property type="evidence" value="ECO:0007669"/>
    <property type="project" value="TreeGrafter"/>
</dbReference>
<feature type="compositionally biased region" description="Polar residues" evidence="5">
    <location>
        <begin position="392"/>
        <end position="402"/>
    </location>
</feature>
<dbReference type="Pfam" id="PF02037">
    <property type="entry name" value="SAP"/>
    <property type="match status" value="1"/>
</dbReference>
<feature type="compositionally biased region" description="Polar residues" evidence="5">
    <location>
        <begin position="435"/>
        <end position="455"/>
    </location>
</feature>
<comment type="subcellular location">
    <subcellularLocation>
        <location evidence="1">Nucleus</location>
    </subcellularLocation>
</comment>